<feature type="region of interest" description="Disordered" evidence="1">
    <location>
        <begin position="114"/>
        <end position="148"/>
    </location>
</feature>
<protein>
    <submittedName>
        <fullName evidence="3">Stage III sporulation protein AG</fullName>
    </submittedName>
</protein>
<dbReference type="EMBL" id="AMEZ01000048">
    <property type="protein sequence ID" value="EKY26995.1"/>
    <property type="molecule type" value="Genomic_DNA"/>
</dbReference>
<sequence length="204" mass="22282">MDKEKFDKEISKLLKNKKFTNCLIALLVVIFLWLAVSTFSGGESNNSKSSENTPNGATQVATVEGEMTSKELLSYEEKQQEELKEILGQIEGVGKVTVKIYFESGEVKVPVTNSTTQVSETQEEDRDGGTRVTTSQSDSTTVVMSNNGSSNEPVITKVYKPEITGVLVVAEGAQSSKITYDIQQAVASLYNLSFDKVKVYPMAS</sequence>
<gene>
    <name evidence="3" type="ORF">HMPREF0216_01598</name>
</gene>
<reference evidence="3 4" key="1">
    <citation type="submission" date="2012-05" db="EMBL/GenBank/DDBJ databases">
        <authorList>
            <person name="Weinstock G."/>
            <person name="Sodergren E."/>
            <person name="Lobos E.A."/>
            <person name="Fulton L."/>
            <person name="Fulton R."/>
            <person name="Courtney L."/>
            <person name="Fronick C."/>
            <person name="O'Laughlin M."/>
            <person name="Godfrey J."/>
            <person name="Wilson R.M."/>
            <person name="Miner T."/>
            <person name="Farmer C."/>
            <person name="Delehaunty K."/>
            <person name="Cordes M."/>
            <person name="Minx P."/>
            <person name="Tomlinson C."/>
            <person name="Chen J."/>
            <person name="Wollam A."/>
            <person name="Pepin K.H."/>
            <person name="Bhonagiri V."/>
            <person name="Zhang X."/>
            <person name="Suruliraj S."/>
            <person name="Warren W."/>
            <person name="Mitreva M."/>
            <person name="Mardis E.R."/>
            <person name="Wilson R.K."/>
        </authorList>
    </citation>
    <scope>NUCLEOTIDE SEQUENCE [LARGE SCALE GENOMIC DNA]</scope>
    <source>
        <strain evidence="3 4">DSM 1785</strain>
    </source>
</reference>
<proteinExistence type="predicted"/>
<dbReference type="InterPro" id="IPR014195">
    <property type="entry name" value="Spore_III_AG"/>
</dbReference>
<keyword evidence="4" id="KW-1185">Reference proteome</keyword>
<dbReference type="eggNOG" id="ENOG50330Z5">
    <property type="taxonomic scope" value="Bacteria"/>
</dbReference>
<dbReference type="RefSeq" id="WP_005213062.1">
    <property type="nucleotide sequence ID" value="NZ_KB291640.1"/>
</dbReference>
<evidence type="ECO:0000313" key="3">
    <source>
        <dbReference type="EMBL" id="EKY26995.1"/>
    </source>
</evidence>
<dbReference type="Proteomes" id="UP000010420">
    <property type="component" value="Unassembled WGS sequence"/>
</dbReference>
<organism evidence="3 4">
    <name type="scientific">Clostridium celatum DSM 1785</name>
    <dbReference type="NCBI Taxonomy" id="545697"/>
    <lineage>
        <taxon>Bacteria</taxon>
        <taxon>Bacillati</taxon>
        <taxon>Bacillota</taxon>
        <taxon>Clostridia</taxon>
        <taxon>Eubacteriales</taxon>
        <taxon>Clostridiaceae</taxon>
        <taxon>Clostridium</taxon>
    </lineage>
</organism>
<dbReference type="NCBIfam" id="TIGR02830">
    <property type="entry name" value="spore_III_AG"/>
    <property type="match status" value="1"/>
</dbReference>
<dbReference type="OrthoDB" id="1634070at2"/>
<keyword evidence="2" id="KW-0812">Transmembrane</keyword>
<feature type="compositionally biased region" description="Low complexity" evidence="1">
    <location>
        <begin position="130"/>
        <end position="143"/>
    </location>
</feature>
<evidence type="ECO:0000313" key="4">
    <source>
        <dbReference type="Proteomes" id="UP000010420"/>
    </source>
</evidence>
<dbReference type="PATRIC" id="fig|545697.3.peg.1574"/>
<dbReference type="HOGENOM" id="CLU_071454_2_0_9"/>
<accession>L1QH36</accession>
<dbReference type="STRING" id="545697.HMPREF0216_01598"/>
<evidence type="ECO:0000256" key="1">
    <source>
        <dbReference type="SAM" id="MobiDB-lite"/>
    </source>
</evidence>
<evidence type="ECO:0000256" key="2">
    <source>
        <dbReference type="SAM" id="Phobius"/>
    </source>
</evidence>
<keyword evidence="2" id="KW-0472">Membrane</keyword>
<feature type="transmembrane region" description="Helical" evidence="2">
    <location>
        <begin position="21"/>
        <end position="42"/>
    </location>
</feature>
<name>L1QH36_9CLOT</name>
<keyword evidence="2" id="KW-1133">Transmembrane helix</keyword>
<comment type="caution">
    <text evidence="3">The sequence shown here is derived from an EMBL/GenBank/DDBJ whole genome shotgun (WGS) entry which is preliminary data.</text>
</comment>
<dbReference type="AlphaFoldDB" id="L1QH36"/>